<organism evidence="1 2">
    <name type="scientific">Digitaria exilis</name>
    <dbReference type="NCBI Taxonomy" id="1010633"/>
    <lineage>
        <taxon>Eukaryota</taxon>
        <taxon>Viridiplantae</taxon>
        <taxon>Streptophyta</taxon>
        <taxon>Embryophyta</taxon>
        <taxon>Tracheophyta</taxon>
        <taxon>Spermatophyta</taxon>
        <taxon>Magnoliopsida</taxon>
        <taxon>Liliopsida</taxon>
        <taxon>Poales</taxon>
        <taxon>Poaceae</taxon>
        <taxon>PACMAD clade</taxon>
        <taxon>Panicoideae</taxon>
        <taxon>Panicodae</taxon>
        <taxon>Paniceae</taxon>
        <taxon>Anthephorinae</taxon>
        <taxon>Digitaria</taxon>
    </lineage>
</organism>
<reference evidence="1" key="1">
    <citation type="submission" date="2020-07" db="EMBL/GenBank/DDBJ databases">
        <title>Genome sequence and genetic diversity analysis of an under-domesticated orphan crop, white fonio (Digitaria exilis).</title>
        <authorList>
            <person name="Bennetzen J.L."/>
            <person name="Chen S."/>
            <person name="Ma X."/>
            <person name="Wang X."/>
            <person name="Yssel A.E.J."/>
            <person name="Chaluvadi S.R."/>
            <person name="Johnson M."/>
            <person name="Gangashetty P."/>
            <person name="Hamidou F."/>
            <person name="Sanogo M.D."/>
            <person name="Zwaenepoel A."/>
            <person name="Wallace J."/>
            <person name="Van De Peer Y."/>
            <person name="Van Deynze A."/>
        </authorList>
    </citation>
    <scope>NUCLEOTIDE SEQUENCE</scope>
    <source>
        <tissue evidence="1">Leaves</tissue>
    </source>
</reference>
<accession>A0A835EGN1</accession>
<dbReference type="Proteomes" id="UP000636709">
    <property type="component" value="Unassembled WGS sequence"/>
</dbReference>
<protein>
    <submittedName>
        <fullName evidence="1">Uncharacterized protein</fullName>
    </submittedName>
</protein>
<evidence type="ECO:0000313" key="2">
    <source>
        <dbReference type="Proteomes" id="UP000636709"/>
    </source>
</evidence>
<dbReference type="AlphaFoldDB" id="A0A835EGN1"/>
<comment type="caution">
    <text evidence="1">The sequence shown here is derived from an EMBL/GenBank/DDBJ whole genome shotgun (WGS) entry which is preliminary data.</text>
</comment>
<name>A0A835EGN1_9POAL</name>
<keyword evidence="2" id="KW-1185">Reference proteome</keyword>
<gene>
    <name evidence="1" type="ORF">HU200_040654</name>
</gene>
<sequence length="35" mass="4073">MFSTSPKNERYPQILLLSLVRFLYIVVQSSSVWVA</sequence>
<proteinExistence type="predicted"/>
<evidence type="ECO:0000313" key="1">
    <source>
        <dbReference type="EMBL" id="KAF8691507.1"/>
    </source>
</evidence>
<dbReference type="EMBL" id="JACEFO010001965">
    <property type="protein sequence ID" value="KAF8691507.1"/>
    <property type="molecule type" value="Genomic_DNA"/>
</dbReference>